<organism evidence="1 2">
    <name type="scientific">Acrobeloides nanus</name>
    <dbReference type="NCBI Taxonomy" id="290746"/>
    <lineage>
        <taxon>Eukaryota</taxon>
        <taxon>Metazoa</taxon>
        <taxon>Ecdysozoa</taxon>
        <taxon>Nematoda</taxon>
        <taxon>Chromadorea</taxon>
        <taxon>Rhabditida</taxon>
        <taxon>Tylenchina</taxon>
        <taxon>Cephalobomorpha</taxon>
        <taxon>Cephaloboidea</taxon>
        <taxon>Cephalobidae</taxon>
        <taxon>Acrobeloides</taxon>
    </lineage>
</organism>
<sequence length="107" mass="11858">MKTPSLLIGFNQYYELVNGQSVLHESTGFYCVSIQIGSMVGGEGQLPKNHSSKNSNYTIAVSTQQTNEDKELQNMVQKLQMLKTIGIMEDPAEDDDEIAIALFKNSI</sequence>
<dbReference type="WBParaSite" id="ACRNAN_scaffold7144.g11557.t1">
    <property type="protein sequence ID" value="ACRNAN_scaffold7144.g11557.t1"/>
    <property type="gene ID" value="ACRNAN_scaffold7144.g11557"/>
</dbReference>
<evidence type="ECO:0000313" key="1">
    <source>
        <dbReference type="Proteomes" id="UP000887540"/>
    </source>
</evidence>
<evidence type="ECO:0000313" key="2">
    <source>
        <dbReference type="WBParaSite" id="ACRNAN_scaffold7144.g11557.t1"/>
    </source>
</evidence>
<name>A0A914EC25_9BILA</name>
<keyword evidence="1" id="KW-1185">Reference proteome</keyword>
<reference evidence="2" key="1">
    <citation type="submission" date="2022-11" db="UniProtKB">
        <authorList>
            <consortium name="WormBaseParasite"/>
        </authorList>
    </citation>
    <scope>IDENTIFICATION</scope>
</reference>
<proteinExistence type="predicted"/>
<protein>
    <submittedName>
        <fullName evidence="2">Uncharacterized protein</fullName>
    </submittedName>
</protein>
<accession>A0A914EC25</accession>
<dbReference type="Proteomes" id="UP000887540">
    <property type="component" value="Unplaced"/>
</dbReference>
<dbReference type="AlphaFoldDB" id="A0A914EC25"/>